<dbReference type="RefSeq" id="WP_004333819.1">
    <property type="nucleotide sequence ID" value="NZ_ACNN01000020.1"/>
</dbReference>
<dbReference type="InterPro" id="IPR004993">
    <property type="entry name" value="GH3"/>
</dbReference>
<dbReference type="GeneID" id="93365306"/>
<dbReference type="GO" id="GO:0016881">
    <property type="term" value="F:acid-amino acid ligase activity"/>
    <property type="evidence" value="ECO:0007669"/>
    <property type="project" value="TreeGrafter"/>
</dbReference>
<organism evidence="3 4">
    <name type="scientific">Porphyromonas endodontalis (strain ATCC 35406 / DSM 24491 / JCM 8526 / CCUG 16442 / BCRC 14492 / NCTC 13058 / HG 370)</name>
    <name type="common">Bacteroides endodontalis</name>
    <dbReference type="NCBI Taxonomy" id="553175"/>
    <lineage>
        <taxon>Bacteria</taxon>
        <taxon>Pseudomonadati</taxon>
        <taxon>Bacteroidota</taxon>
        <taxon>Bacteroidia</taxon>
        <taxon>Bacteroidales</taxon>
        <taxon>Porphyromonadaceae</taxon>
        <taxon>Porphyromonas</taxon>
    </lineage>
</organism>
<dbReference type="GO" id="GO:0005737">
    <property type="term" value="C:cytoplasm"/>
    <property type="evidence" value="ECO:0007669"/>
    <property type="project" value="TreeGrafter"/>
</dbReference>
<keyword evidence="4" id="KW-1185">Reference proteome</keyword>
<reference evidence="3 4" key="1">
    <citation type="submission" date="2009-04" db="EMBL/GenBank/DDBJ databases">
        <authorList>
            <person name="Sebastian Y."/>
            <person name="Madupu R."/>
            <person name="Durkin A.S."/>
            <person name="Torralba M."/>
            <person name="Methe B."/>
            <person name="Sutton G.G."/>
            <person name="Strausberg R.L."/>
            <person name="Nelson K.E."/>
        </authorList>
    </citation>
    <scope>NUCLEOTIDE SEQUENCE [LARGE SCALE GENOMIC DNA]</scope>
    <source>
        <strain evidence="4">ATCC 35406 / DSM 24491 / JCM 8526 / CCUG 16442 / BCRC 14492 / NCTC 13058 / HG 370</strain>
    </source>
</reference>
<dbReference type="PANTHER" id="PTHR31901:SF9">
    <property type="entry name" value="GH3 DOMAIN-CONTAINING PROTEIN"/>
    <property type="match status" value="1"/>
</dbReference>
<name>C3JAS7_POREA</name>
<dbReference type="Pfam" id="PF23571">
    <property type="entry name" value="GH3_M"/>
    <property type="match status" value="1"/>
</dbReference>
<feature type="domain" description="GH3 middle" evidence="1">
    <location>
        <begin position="297"/>
        <end position="356"/>
    </location>
</feature>
<evidence type="ECO:0000259" key="1">
    <source>
        <dbReference type="Pfam" id="PF23571"/>
    </source>
</evidence>
<protein>
    <submittedName>
        <fullName evidence="3">GH3 auxin-responsive promoter</fullName>
    </submittedName>
</protein>
<dbReference type="Pfam" id="PF03321">
    <property type="entry name" value="GH3"/>
    <property type="match status" value="1"/>
</dbReference>
<comment type="caution">
    <text evidence="3">The sequence shown here is derived from an EMBL/GenBank/DDBJ whole genome shotgun (WGS) entry which is preliminary data.</text>
</comment>
<evidence type="ECO:0000313" key="3">
    <source>
        <dbReference type="EMBL" id="EEN82834.1"/>
    </source>
</evidence>
<dbReference type="eggNOG" id="COG1541">
    <property type="taxonomic scope" value="Bacteria"/>
</dbReference>
<dbReference type="PANTHER" id="PTHR31901">
    <property type="entry name" value="GH3 DOMAIN-CONTAINING PROTEIN"/>
    <property type="match status" value="1"/>
</dbReference>
<evidence type="ECO:0000313" key="4">
    <source>
        <dbReference type="Proteomes" id="UP000004295"/>
    </source>
</evidence>
<dbReference type="InterPro" id="IPR055377">
    <property type="entry name" value="GH3_M"/>
</dbReference>
<dbReference type="AlphaFoldDB" id="C3JAS7"/>
<accession>C3JAS7</accession>
<dbReference type="Proteomes" id="UP000004295">
    <property type="component" value="Unassembled WGS sequence"/>
</dbReference>
<feature type="domain" description="GH3 C-terminal" evidence="2">
    <location>
        <begin position="383"/>
        <end position="494"/>
    </location>
</feature>
<dbReference type="InterPro" id="IPR055378">
    <property type="entry name" value="GH3_C"/>
</dbReference>
<dbReference type="EMBL" id="ACNN01000020">
    <property type="protein sequence ID" value="EEN82834.1"/>
    <property type="molecule type" value="Genomic_DNA"/>
</dbReference>
<gene>
    <name evidence="3" type="ORF">POREN0001_0315</name>
</gene>
<dbReference type="Pfam" id="PF23572">
    <property type="entry name" value="GH3_C"/>
    <property type="match status" value="1"/>
</dbReference>
<dbReference type="STRING" id="553175.POREN0001_0315"/>
<sequence>MDALTRTIYTAMRPRLATIHHYYPQRAEELQYRQWQRVMRCLRATEYGWITRAAAVSTPDQYASIVPLVQYEDLRGYTDRMIQGESNVLVRGGCNRFAVSSGTSGGRSKYIPVNPLHLQMCHFKGGSDALWLYLATRPNSRFFKTKGLVLGGSQKPTPLTPDISRGDLSSILIEQMPRLGSAIRVPSKETLLLEDWMEKIPAIIAETRDANVGSLSGVPSWMLTLIKRLLEDTKADNLSEVWSELEVFFHGGISFAPYREEYKRLIPSPRMQYRETYNASEGFFGIQNDPNDPAMLLMLDYGIYYEFIPLAELDSPTPKAIPLVEVEVGKTYALVISTLGGLYRYIIGDTIRFSQRNPYKFIIAGRTTSYINAFGEELMVCNADEALAQVSSEQQATITEYTAAPYFDASTGKGRHDWLIEFDQAPQDLALFAQRLHEELRKINSDYEAKSSPGMTLQPLEIQAVPKGTFERYLKEKGKLGGQNKIPRLRNDRELYNTILQLSGIA</sequence>
<evidence type="ECO:0000259" key="2">
    <source>
        <dbReference type="Pfam" id="PF23572"/>
    </source>
</evidence>
<proteinExistence type="predicted"/>